<dbReference type="Pfam" id="PF00231">
    <property type="entry name" value="ATP-synt"/>
    <property type="match status" value="1"/>
</dbReference>
<dbReference type="Proteomes" id="UP000824988">
    <property type="component" value="Chromosome"/>
</dbReference>
<dbReference type="GO" id="GO:0005524">
    <property type="term" value="F:ATP binding"/>
    <property type="evidence" value="ECO:0007669"/>
    <property type="project" value="UniProtKB-UniRule"/>
</dbReference>
<keyword evidence="5 12" id="KW-1003">Cell membrane</keyword>
<evidence type="ECO:0000313" key="14">
    <source>
        <dbReference type="Proteomes" id="UP000824988"/>
    </source>
</evidence>
<keyword evidence="10 12" id="KW-0139">CF(1)</keyword>
<dbReference type="PANTHER" id="PTHR11693">
    <property type="entry name" value="ATP SYNTHASE GAMMA CHAIN"/>
    <property type="match status" value="1"/>
</dbReference>
<dbReference type="NCBIfam" id="NF004144">
    <property type="entry name" value="PRK05621.1-1"/>
    <property type="match status" value="1"/>
</dbReference>
<name>A0A8D4VTB2_9GAMM</name>
<dbReference type="InterPro" id="IPR023632">
    <property type="entry name" value="ATP_synth_F1_gsu_CS"/>
</dbReference>
<keyword evidence="14" id="KW-1185">Reference proteome</keyword>
<keyword evidence="4 12" id="KW-0813">Transport</keyword>
<keyword evidence="7 12" id="KW-0375">Hydrogen ion transport</keyword>
<dbReference type="InterPro" id="IPR000131">
    <property type="entry name" value="ATP_synth_F1_gsu"/>
</dbReference>
<dbReference type="HAMAP" id="MF_00815">
    <property type="entry name" value="ATP_synth_gamma_bact"/>
    <property type="match status" value="1"/>
</dbReference>
<accession>A0A8D4VTB2</accession>
<comment type="similarity">
    <text evidence="12">Belongs to the ATPase gamma chain family.</text>
</comment>
<evidence type="ECO:0000313" key="13">
    <source>
        <dbReference type="EMBL" id="BBL72872.1"/>
    </source>
</evidence>
<dbReference type="RefSeq" id="WP_221047807.1">
    <property type="nucleotide sequence ID" value="NZ_AP019782.1"/>
</dbReference>
<evidence type="ECO:0000256" key="1">
    <source>
        <dbReference type="ARBA" id="ARBA00003456"/>
    </source>
</evidence>
<organism evidence="13 14">
    <name type="scientific">Methylogaea oryzae</name>
    <dbReference type="NCBI Taxonomy" id="1295382"/>
    <lineage>
        <taxon>Bacteria</taxon>
        <taxon>Pseudomonadati</taxon>
        <taxon>Pseudomonadota</taxon>
        <taxon>Gammaproteobacteria</taxon>
        <taxon>Methylococcales</taxon>
        <taxon>Methylococcaceae</taxon>
        <taxon>Methylogaea</taxon>
    </lineage>
</organism>
<dbReference type="NCBIfam" id="TIGR01146">
    <property type="entry name" value="ATPsyn_F1gamma"/>
    <property type="match status" value="1"/>
</dbReference>
<evidence type="ECO:0000256" key="6">
    <source>
        <dbReference type="ARBA" id="ARBA00022519"/>
    </source>
</evidence>
<dbReference type="KEGG" id="moz:MoryE10_34780"/>
<proteinExistence type="inferred from homology"/>
<dbReference type="PANTHER" id="PTHR11693:SF22">
    <property type="entry name" value="ATP SYNTHASE SUBUNIT GAMMA, MITOCHONDRIAL"/>
    <property type="match status" value="1"/>
</dbReference>
<keyword evidence="8 12" id="KW-0406">Ion transport</keyword>
<evidence type="ECO:0000256" key="4">
    <source>
        <dbReference type="ARBA" id="ARBA00022448"/>
    </source>
</evidence>
<dbReference type="EMBL" id="AP019782">
    <property type="protein sequence ID" value="BBL72872.1"/>
    <property type="molecule type" value="Genomic_DNA"/>
</dbReference>
<protein>
    <recommendedName>
        <fullName evidence="12">ATP synthase gamma chain</fullName>
    </recommendedName>
    <alternativeName>
        <fullName evidence="12">ATP synthase F1 sector gamma subunit</fullName>
    </alternativeName>
    <alternativeName>
        <fullName evidence="12">F-ATPase gamma subunit</fullName>
    </alternativeName>
</protein>
<dbReference type="FunFam" id="1.10.287.80:FF:000005">
    <property type="entry name" value="ATP synthase gamma chain"/>
    <property type="match status" value="1"/>
</dbReference>
<evidence type="ECO:0000256" key="11">
    <source>
        <dbReference type="ARBA" id="ARBA00023310"/>
    </source>
</evidence>
<dbReference type="GO" id="GO:0042777">
    <property type="term" value="P:proton motive force-driven plasma membrane ATP synthesis"/>
    <property type="evidence" value="ECO:0007669"/>
    <property type="project" value="UniProtKB-UniRule"/>
</dbReference>
<keyword evidence="11 12" id="KW-0066">ATP synthesis</keyword>
<dbReference type="CDD" id="cd12151">
    <property type="entry name" value="F1-ATPase_gamma"/>
    <property type="match status" value="1"/>
</dbReference>
<evidence type="ECO:0000256" key="8">
    <source>
        <dbReference type="ARBA" id="ARBA00023065"/>
    </source>
</evidence>
<evidence type="ECO:0000256" key="5">
    <source>
        <dbReference type="ARBA" id="ARBA00022475"/>
    </source>
</evidence>
<sequence>MAAGKEIRNQIASVKNTQKITRAMEMVAASKMRKTQDRMNASRPYARRAAQIIRHISHAHSEYQHPFMVARDVKRIGMIVVSSDRGLCGGLNTNLFRMALARLKEWEKAGVEVDLCTVGQKGSVFLANAGARVIGQVTHLGDAPSQADLLGIIKLMLDAYEEGKIDALYLLSNEFVNTMTQRPTLERMLPIKAEELDADLKHHWDYIYEPDAKEVLDEMLKRYVEIQVYQGVVENVACEQAARMVAMKSASDNAGKAIKELQLIYNKTRQAAITQELAEIVAGAAAV</sequence>
<dbReference type="PROSITE" id="PS00153">
    <property type="entry name" value="ATPASE_GAMMA"/>
    <property type="match status" value="1"/>
</dbReference>
<evidence type="ECO:0000256" key="10">
    <source>
        <dbReference type="ARBA" id="ARBA00023196"/>
    </source>
</evidence>
<dbReference type="GO" id="GO:0005886">
    <property type="term" value="C:plasma membrane"/>
    <property type="evidence" value="ECO:0007669"/>
    <property type="project" value="UniProtKB-SubCell"/>
</dbReference>
<dbReference type="AlphaFoldDB" id="A0A8D4VTB2"/>
<evidence type="ECO:0000256" key="9">
    <source>
        <dbReference type="ARBA" id="ARBA00023136"/>
    </source>
</evidence>
<keyword evidence="9 12" id="KW-0472">Membrane</keyword>
<evidence type="ECO:0000256" key="12">
    <source>
        <dbReference type="HAMAP-Rule" id="MF_00815"/>
    </source>
</evidence>
<keyword evidence="6" id="KW-0997">Cell inner membrane</keyword>
<dbReference type="GO" id="GO:0045259">
    <property type="term" value="C:proton-transporting ATP synthase complex"/>
    <property type="evidence" value="ECO:0007669"/>
    <property type="project" value="UniProtKB-KW"/>
</dbReference>
<evidence type="ECO:0000256" key="7">
    <source>
        <dbReference type="ARBA" id="ARBA00022781"/>
    </source>
</evidence>
<comment type="function">
    <text evidence="1 12">Produces ATP from ADP in the presence of a proton gradient across the membrane. The gamma chain is believed to be important in regulating ATPase activity and the flow of protons through the CF(0) complex.</text>
</comment>
<comment type="subunit">
    <text evidence="3 12">F-type ATPases have 2 components, CF(1) - the catalytic core - and CF(0) - the membrane proton channel. CF(1) has five subunits: alpha(3), beta(3), gamma(1), delta(1), epsilon(1). CF(0) has three main subunits: a, b and c.</text>
</comment>
<evidence type="ECO:0000256" key="3">
    <source>
        <dbReference type="ARBA" id="ARBA00011648"/>
    </source>
</evidence>
<gene>
    <name evidence="12 13" type="primary">atpG</name>
    <name evidence="13" type="ORF">MoryE10_34780</name>
</gene>
<evidence type="ECO:0000256" key="2">
    <source>
        <dbReference type="ARBA" id="ARBA00004170"/>
    </source>
</evidence>
<reference evidence="13" key="1">
    <citation type="submission" date="2019-06" db="EMBL/GenBank/DDBJ databases">
        <title>Complete genome sequence of Methylogaea oryzae strain JCM16910.</title>
        <authorList>
            <person name="Asakawa S."/>
        </authorList>
    </citation>
    <scope>NUCLEOTIDE SEQUENCE</scope>
    <source>
        <strain evidence="13">E10</strain>
    </source>
</reference>
<comment type="subcellular location">
    <subcellularLocation>
        <location evidence="12">Cell membrane</location>
        <topology evidence="12">Peripheral membrane protein</topology>
    </subcellularLocation>
    <subcellularLocation>
        <location evidence="2">Membrane</location>
        <topology evidence="2">Peripheral membrane protein</topology>
    </subcellularLocation>
</comment>
<dbReference type="FunFam" id="3.40.1380.10:FF:000006">
    <property type="entry name" value="ATP synthase gamma chain"/>
    <property type="match status" value="1"/>
</dbReference>
<dbReference type="GO" id="GO:0046933">
    <property type="term" value="F:proton-transporting ATP synthase activity, rotational mechanism"/>
    <property type="evidence" value="ECO:0007669"/>
    <property type="project" value="UniProtKB-UniRule"/>
</dbReference>